<name>A0A3N0V3F7_9PROT</name>
<protein>
    <submittedName>
        <fullName evidence="9">Uncharacterized protein</fullName>
    </submittedName>
</protein>
<keyword evidence="6" id="KW-1133">Transmembrane helix</keyword>
<evidence type="ECO:0000256" key="1">
    <source>
        <dbReference type="ARBA" id="ARBA00004167"/>
    </source>
</evidence>
<proteinExistence type="predicted"/>
<dbReference type="GO" id="GO:0008373">
    <property type="term" value="F:sialyltransferase activity"/>
    <property type="evidence" value="ECO:0007669"/>
    <property type="project" value="InterPro"/>
</dbReference>
<evidence type="ECO:0000256" key="4">
    <source>
        <dbReference type="ARBA" id="ARBA00022679"/>
    </source>
</evidence>
<dbReference type="InterPro" id="IPR038578">
    <property type="entry name" value="GT29-like_sf"/>
</dbReference>
<dbReference type="AlphaFoldDB" id="A0A3N0V3F7"/>
<evidence type="ECO:0000256" key="2">
    <source>
        <dbReference type="ARBA" id="ARBA00004308"/>
    </source>
</evidence>
<keyword evidence="5" id="KW-0812">Transmembrane</keyword>
<evidence type="ECO:0000256" key="5">
    <source>
        <dbReference type="ARBA" id="ARBA00022692"/>
    </source>
</evidence>
<evidence type="ECO:0000256" key="6">
    <source>
        <dbReference type="ARBA" id="ARBA00022989"/>
    </source>
</evidence>
<reference evidence="9 10" key="1">
    <citation type="submission" date="2018-10" db="EMBL/GenBank/DDBJ databases">
        <authorList>
            <person name="Chen W.-M."/>
        </authorList>
    </citation>
    <scope>NUCLEOTIDE SEQUENCE [LARGE SCALE GENOMIC DNA]</scope>
    <source>
        <strain evidence="9 10">H-5</strain>
    </source>
</reference>
<dbReference type="EMBL" id="RJVP01000002">
    <property type="protein sequence ID" value="ROH87071.1"/>
    <property type="molecule type" value="Genomic_DNA"/>
</dbReference>
<dbReference type="Proteomes" id="UP000275137">
    <property type="component" value="Unassembled WGS sequence"/>
</dbReference>
<sequence length="385" mass="43978">MNKRGSTTWSIFTRMKHSMAIACINYARACWKKGMWSAYPHNGWATWPRRALELKNYTIGMMALYFAVKLRKKGYYTRRSLKCYLFAWQHLRSTPALIRYVEFRRDMGMLLTKRLAQLLQKGLGNLNDYDYYLALSFLLERTPELIMPACFSQNANGLLTPPLAASLPEKSAKMALISEIHQQQAQWREAFGNWVKQQQSAGICVVGNAASLTGKNMGHKFDQFGAVIRFNLFQTDDDTYADIGTHHDAWVMAPGFRGYAPQKVKWCIITGPDMRFRLSYWDTVLPLLHDNIPVLTVPLPVWRDIVAKLKSPPSAGIVFLAFLRELLGSWEGVHIAGIGTGLTLGGRYHRADSKQHAVTRHDWHKEARLIRKWQQEGLSILDDAS</sequence>
<keyword evidence="4" id="KW-0808">Transferase</keyword>
<comment type="caution">
    <text evidence="9">The sequence shown here is derived from an EMBL/GenBank/DDBJ whole genome shotgun (WGS) entry which is preliminary data.</text>
</comment>
<dbReference type="GO" id="GO:0016020">
    <property type="term" value="C:membrane"/>
    <property type="evidence" value="ECO:0007669"/>
    <property type="project" value="UniProtKB-SubCell"/>
</dbReference>
<keyword evidence="10" id="KW-1185">Reference proteome</keyword>
<dbReference type="Gene3D" id="3.90.1480.20">
    <property type="entry name" value="Glycosyl transferase family 29"/>
    <property type="match status" value="1"/>
</dbReference>
<evidence type="ECO:0000313" key="10">
    <source>
        <dbReference type="Proteomes" id="UP000275137"/>
    </source>
</evidence>
<comment type="subcellular location">
    <subcellularLocation>
        <location evidence="2">Endomembrane system</location>
    </subcellularLocation>
    <subcellularLocation>
        <location evidence="1">Membrane</location>
        <topology evidence="1">Single-pass membrane protein</topology>
    </subcellularLocation>
</comment>
<accession>A0A3N0V3F7</accession>
<keyword evidence="7" id="KW-0472">Membrane</keyword>
<evidence type="ECO:0000256" key="7">
    <source>
        <dbReference type="ARBA" id="ARBA00023136"/>
    </source>
</evidence>
<evidence type="ECO:0000256" key="8">
    <source>
        <dbReference type="ARBA" id="ARBA00023180"/>
    </source>
</evidence>
<evidence type="ECO:0000313" key="9">
    <source>
        <dbReference type="EMBL" id="ROH87071.1"/>
    </source>
</evidence>
<dbReference type="InterPro" id="IPR001675">
    <property type="entry name" value="Glyco_trans_29"/>
</dbReference>
<dbReference type="Pfam" id="PF00777">
    <property type="entry name" value="Glyco_transf_29"/>
    <property type="match status" value="1"/>
</dbReference>
<evidence type="ECO:0000256" key="3">
    <source>
        <dbReference type="ARBA" id="ARBA00022676"/>
    </source>
</evidence>
<keyword evidence="3" id="KW-0328">Glycosyltransferase</keyword>
<keyword evidence="8" id="KW-0325">Glycoprotein</keyword>
<dbReference type="GO" id="GO:0012505">
    <property type="term" value="C:endomembrane system"/>
    <property type="evidence" value="ECO:0007669"/>
    <property type="project" value="UniProtKB-SubCell"/>
</dbReference>
<gene>
    <name evidence="9" type="ORF">ED236_05170</name>
</gene>
<organism evidence="9 10">
    <name type="scientific">Pseudomethylobacillus aquaticus</name>
    <dbReference type="NCBI Taxonomy" id="2676064"/>
    <lineage>
        <taxon>Bacteria</taxon>
        <taxon>Pseudomonadati</taxon>
        <taxon>Pseudomonadota</taxon>
        <taxon>Betaproteobacteria</taxon>
        <taxon>Nitrosomonadales</taxon>
        <taxon>Methylophilaceae</taxon>
        <taxon>Pseudomethylobacillus</taxon>
    </lineage>
</organism>